<accession>A0A090AGH8</accession>
<dbReference type="EMBL" id="AP014633">
    <property type="protein sequence ID" value="BAP57338.1"/>
    <property type="molecule type" value="Genomic_DNA"/>
</dbReference>
<dbReference type="Proteomes" id="UP000031623">
    <property type="component" value="Chromosome"/>
</dbReference>
<evidence type="ECO:0000313" key="2">
    <source>
        <dbReference type="Proteomes" id="UP000031623"/>
    </source>
</evidence>
<dbReference type="STRING" id="40754.THII_3041"/>
<name>A0A090AGH8_9GAMM</name>
<protein>
    <submittedName>
        <fullName evidence="1">Uncharacterized protein</fullName>
    </submittedName>
</protein>
<organism evidence="1 2">
    <name type="scientific">Thioploca ingrica</name>
    <dbReference type="NCBI Taxonomy" id="40754"/>
    <lineage>
        <taxon>Bacteria</taxon>
        <taxon>Pseudomonadati</taxon>
        <taxon>Pseudomonadota</taxon>
        <taxon>Gammaproteobacteria</taxon>
        <taxon>Thiotrichales</taxon>
        <taxon>Thiotrichaceae</taxon>
        <taxon>Thioploca</taxon>
    </lineage>
</organism>
<reference evidence="1" key="1">
    <citation type="journal article" date="2014" name="ISME J.">
        <title>Ecophysiology of Thioploca ingrica as revealed by the complete genome sequence supplemented with proteomic evidence.</title>
        <authorList>
            <person name="Kojima H."/>
            <person name="Ogura Y."/>
            <person name="Yamamoto N."/>
            <person name="Togashi T."/>
            <person name="Mori H."/>
            <person name="Watanabe T."/>
            <person name="Nemoto F."/>
            <person name="Kurokawa K."/>
            <person name="Hayashi T."/>
            <person name="Fukui M."/>
        </authorList>
    </citation>
    <scope>NUCLEOTIDE SEQUENCE [LARGE SCALE GENOMIC DNA]</scope>
</reference>
<sequence length="103" mass="12031">MNNIGIRTQDLFNLVNEQRKKNHQKVFENRAMAIIFSMAFTALTKEWIDFKKEFIGITDKQLNIIETICREKFNVELQGEIEPVALIAGHSPVYQTIKNTYQL</sequence>
<dbReference type="KEGG" id="tig:THII_3041"/>
<proteinExistence type="predicted"/>
<dbReference type="HOGENOM" id="CLU_2262534_0_0_6"/>
<evidence type="ECO:0000313" key="1">
    <source>
        <dbReference type="EMBL" id="BAP57338.1"/>
    </source>
</evidence>
<dbReference type="AlphaFoldDB" id="A0A090AGH8"/>
<gene>
    <name evidence="1" type="ORF">THII_3041</name>
</gene>
<keyword evidence="2" id="KW-1185">Reference proteome</keyword>